<evidence type="ECO:0000256" key="5">
    <source>
        <dbReference type="ARBA" id="ARBA00038437"/>
    </source>
</evidence>
<evidence type="ECO:0000313" key="10">
    <source>
        <dbReference type="EMBL" id="MDO6577018.1"/>
    </source>
</evidence>
<dbReference type="InterPro" id="IPR044742">
    <property type="entry name" value="DEAD/DEAH_RhlB"/>
</dbReference>
<evidence type="ECO:0000256" key="6">
    <source>
        <dbReference type="RuleBase" id="RU000492"/>
    </source>
</evidence>
<dbReference type="Proteomes" id="UP000056750">
    <property type="component" value="Chromosome"/>
</dbReference>
<dbReference type="SUPFAM" id="SSF52540">
    <property type="entry name" value="P-loop containing nucleoside triphosphate hydrolases"/>
    <property type="match status" value="1"/>
</dbReference>
<dbReference type="RefSeq" id="WP_057795653.1">
    <property type="nucleotide sequence ID" value="NZ_CANLMS010000005.1"/>
</dbReference>
<dbReference type="PROSITE" id="PS00039">
    <property type="entry name" value="DEAD_ATP_HELICASE"/>
    <property type="match status" value="1"/>
</dbReference>
<organism evidence="10 12">
    <name type="scientific">Alteromonas stellipolaris</name>
    <dbReference type="NCBI Taxonomy" id="233316"/>
    <lineage>
        <taxon>Bacteria</taxon>
        <taxon>Pseudomonadati</taxon>
        <taxon>Pseudomonadota</taxon>
        <taxon>Gammaproteobacteria</taxon>
        <taxon>Alteromonadales</taxon>
        <taxon>Alteromonadaceae</taxon>
        <taxon>Alteromonas/Salinimonas group</taxon>
        <taxon>Alteromonas</taxon>
    </lineage>
</organism>
<evidence type="ECO:0000256" key="3">
    <source>
        <dbReference type="ARBA" id="ARBA00022806"/>
    </source>
</evidence>
<dbReference type="GO" id="GO:0005524">
    <property type="term" value="F:ATP binding"/>
    <property type="evidence" value="ECO:0007669"/>
    <property type="project" value="UniProtKB-KW"/>
</dbReference>
<keyword evidence="2 6" id="KW-0378">Hydrolase</keyword>
<dbReference type="InterPro" id="IPR027417">
    <property type="entry name" value="P-loop_NTPase"/>
</dbReference>
<dbReference type="InterPro" id="IPR000629">
    <property type="entry name" value="RNA-helicase_DEAD-box_CS"/>
</dbReference>
<dbReference type="Pfam" id="PF00271">
    <property type="entry name" value="Helicase_C"/>
    <property type="match status" value="1"/>
</dbReference>
<name>A0AAW7Z1A8_9ALTE</name>
<dbReference type="GO" id="GO:0016787">
    <property type="term" value="F:hydrolase activity"/>
    <property type="evidence" value="ECO:0007669"/>
    <property type="project" value="UniProtKB-KW"/>
</dbReference>
<evidence type="ECO:0000256" key="1">
    <source>
        <dbReference type="ARBA" id="ARBA00022741"/>
    </source>
</evidence>
<protein>
    <submittedName>
        <fullName evidence="9 10">ATP-dependent RNA helicase</fullName>
        <ecNumber evidence="10">3.6.4.13</ecNumber>
    </submittedName>
</protein>
<keyword evidence="4 6" id="KW-0067">ATP-binding</keyword>
<dbReference type="InterPro" id="IPR050079">
    <property type="entry name" value="DEAD_box_RNA_helicase"/>
</dbReference>
<dbReference type="AlphaFoldDB" id="A0AAW7Z1A8"/>
<dbReference type="InterPro" id="IPR014001">
    <property type="entry name" value="Helicase_ATP-bd"/>
</dbReference>
<dbReference type="EMBL" id="CP013926">
    <property type="protein sequence ID" value="AMJ75906.1"/>
    <property type="molecule type" value="Genomic_DNA"/>
</dbReference>
<evidence type="ECO:0000259" key="7">
    <source>
        <dbReference type="PROSITE" id="PS51192"/>
    </source>
</evidence>
<keyword evidence="1 6" id="KW-0547">Nucleotide-binding</keyword>
<reference evidence="10" key="2">
    <citation type="submission" date="2023-07" db="EMBL/GenBank/DDBJ databases">
        <title>Genome content predicts the carbon catabolic preferences of heterotrophic bacteria.</title>
        <authorList>
            <person name="Gralka M."/>
        </authorList>
    </citation>
    <scope>NUCLEOTIDE SEQUENCE</scope>
    <source>
        <strain evidence="10">F2M12</strain>
    </source>
</reference>
<dbReference type="InterPro" id="IPR012677">
    <property type="entry name" value="Nucleotide-bd_a/b_plait_sf"/>
</dbReference>
<evidence type="ECO:0000256" key="4">
    <source>
        <dbReference type="ARBA" id="ARBA00022840"/>
    </source>
</evidence>
<evidence type="ECO:0000256" key="2">
    <source>
        <dbReference type="ARBA" id="ARBA00022801"/>
    </source>
</evidence>
<keyword evidence="3 6" id="KW-0347">Helicase</keyword>
<dbReference type="Pfam" id="PF00270">
    <property type="entry name" value="DEAD"/>
    <property type="match status" value="1"/>
</dbReference>
<dbReference type="PROSITE" id="PS51194">
    <property type="entry name" value="HELICASE_CTER"/>
    <property type="match status" value="1"/>
</dbReference>
<dbReference type="Proteomes" id="UP001170717">
    <property type="component" value="Unassembled WGS sequence"/>
</dbReference>
<dbReference type="Pfam" id="PF03880">
    <property type="entry name" value="DbpA"/>
    <property type="match status" value="1"/>
</dbReference>
<dbReference type="EMBL" id="JAUOQI010000003">
    <property type="protein sequence ID" value="MDO6577018.1"/>
    <property type="molecule type" value="Genomic_DNA"/>
</dbReference>
<feature type="domain" description="Helicase ATP-binding" evidence="7">
    <location>
        <begin position="35"/>
        <end position="206"/>
    </location>
</feature>
<evidence type="ECO:0000259" key="8">
    <source>
        <dbReference type="PROSITE" id="PS51194"/>
    </source>
</evidence>
<dbReference type="PANTHER" id="PTHR47959:SF1">
    <property type="entry name" value="ATP-DEPENDENT RNA HELICASE DBPA"/>
    <property type="match status" value="1"/>
</dbReference>
<accession>A0AAW7Z1A8</accession>
<dbReference type="KEGG" id="asq:AVL57_19220"/>
<sequence length="460" mass="50397">MTIETVKQLEINPAITKALDAQGIFALSPIQAQSLPHALAGSDIIGQAQTGSGKTLCFVIPALEKIDPTLFATQVLVLCPTRELADQVAVQYRNAAKQIGNIKVMTICGGQPMGPQIQSLKHGAHVVVGTPGRVMEHVEKRRLMLKNVRLRVLDEADRMLDMGFEDDLKVIFSPMKKGVQTLLFSATYTEEIERIADQYLTEPVICKVESDESSKPSITQIGYNVLPHTRIQTLKAILTDSQPKTAIVFCNRRVQVTEVVASLLEDGFSAAGLQGEMEQYERTAVLNQFASDALQVLVATDVAARGLDIDDIPCVINYTVSEEPETHIHRIGRTARAGAEGTAITLVSDEEEHFLRKIEVLQGTDIPLKGAQGLRFHKNRIIQPEFSCISLSAGKKQKLRPGDLVGALTKDAGIPGDDVGKIAVQNSQSFIAVKLRSVKRAMNHFREGKIKGKRIRARKL</sequence>
<evidence type="ECO:0000313" key="9">
    <source>
        <dbReference type="EMBL" id="AMJ75906.1"/>
    </source>
</evidence>
<feature type="domain" description="Helicase C-terminal" evidence="8">
    <location>
        <begin position="233"/>
        <end position="382"/>
    </location>
</feature>
<dbReference type="InterPro" id="IPR011545">
    <property type="entry name" value="DEAD/DEAH_box_helicase_dom"/>
</dbReference>
<dbReference type="PROSITE" id="PS51192">
    <property type="entry name" value="HELICASE_ATP_BIND_1"/>
    <property type="match status" value="1"/>
</dbReference>
<dbReference type="Gene3D" id="3.30.70.330">
    <property type="match status" value="1"/>
</dbReference>
<proteinExistence type="inferred from homology"/>
<comment type="similarity">
    <text evidence="5 6">Belongs to the DEAD box helicase family.</text>
</comment>
<dbReference type="PANTHER" id="PTHR47959">
    <property type="entry name" value="ATP-DEPENDENT RNA HELICASE RHLE-RELATED"/>
    <property type="match status" value="1"/>
</dbReference>
<dbReference type="GeneID" id="83259830"/>
<dbReference type="InterPro" id="IPR005580">
    <property type="entry name" value="DbpA/CsdA_RNA-bd_dom"/>
</dbReference>
<dbReference type="EC" id="3.6.4.13" evidence="10"/>
<dbReference type="GO" id="GO:0005829">
    <property type="term" value="C:cytosol"/>
    <property type="evidence" value="ECO:0007669"/>
    <property type="project" value="TreeGrafter"/>
</dbReference>
<dbReference type="CDD" id="cd18787">
    <property type="entry name" value="SF2_C_DEAD"/>
    <property type="match status" value="1"/>
</dbReference>
<dbReference type="GO" id="GO:0003676">
    <property type="term" value="F:nucleic acid binding"/>
    <property type="evidence" value="ECO:0007669"/>
    <property type="project" value="InterPro"/>
</dbReference>
<dbReference type="SMART" id="SM00490">
    <property type="entry name" value="HELICc"/>
    <property type="match status" value="1"/>
</dbReference>
<reference evidence="9 11" key="1">
    <citation type="submission" date="2015-12" db="EMBL/GenBank/DDBJ databases">
        <title>Intraspecies pangenome expansion in the marine bacterium Alteromonas.</title>
        <authorList>
            <person name="Lopez-Perez M."/>
            <person name="Rodriguez-Valera F."/>
        </authorList>
    </citation>
    <scope>NUCLEOTIDE SEQUENCE [LARGE SCALE GENOMIC DNA]</scope>
    <source>
        <strain evidence="9 11">LMG 21861</strain>
    </source>
</reference>
<gene>
    <name evidence="10" type="primary">dbpA</name>
    <name evidence="9" type="ORF">AVL57_19220</name>
    <name evidence="10" type="ORF">Q4527_06415</name>
</gene>
<keyword evidence="11" id="KW-1185">Reference proteome</keyword>
<dbReference type="NCBIfam" id="NF008744">
    <property type="entry name" value="PRK11776.1"/>
    <property type="match status" value="1"/>
</dbReference>
<evidence type="ECO:0000313" key="11">
    <source>
        <dbReference type="Proteomes" id="UP000056750"/>
    </source>
</evidence>
<dbReference type="CDD" id="cd00268">
    <property type="entry name" value="DEADc"/>
    <property type="match status" value="1"/>
</dbReference>
<dbReference type="SMART" id="SM00487">
    <property type="entry name" value="DEXDc"/>
    <property type="match status" value="1"/>
</dbReference>
<evidence type="ECO:0000313" key="12">
    <source>
        <dbReference type="Proteomes" id="UP001170717"/>
    </source>
</evidence>
<dbReference type="InterPro" id="IPR001650">
    <property type="entry name" value="Helicase_C-like"/>
</dbReference>
<dbReference type="GO" id="GO:0003724">
    <property type="term" value="F:RNA helicase activity"/>
    <property type="evidence" value="ECO:0007669"/>
    <property type="project" value="UniProtKB-EC"/>
</dbReference>
<dbReference type="Gene3D" id="3.40.50.300">
    <property type="entry name" value="P-loop containing nucleotide triphosphate hydrolases"/>
    <property type="match status" value="2"/>
</dbReference>